<dbReference type="Pfam" id="PF05154">
    <property type="entry name" value="TM2"/>
    <property type="match status" value="1"/>
</dbReference>
<feature type="domain" description="TM2" evidence="6">
    <location>
        <begin position="46"/>
        <end position="96"/>
    </location>
</feature>
<comment type="subcellular location">
    <subcellularLocation>
        <location evidence="1">Membrane</location>
        <topology evidence="1">Multi-pass membrane protein</topology>
    </subcellularLocation>
</comment>
<dbReference type="EMBL" id="CP036347">
    <property type="protein sequence ID" value="QDU02580.1"/>
    <property type="molecule type" value="Genomic_DNA"/>
</dbReference>
<reference evidence="7 8" key="1">
    <citation type="submission" date="2019-02" db="EMBL/GenBank/DDBJ databases">
        <title>Deep-cultivation of Planctomycetes and their phenomic and genomic characterization uncovers novel biology.</title>
        <authorList>
            <person name="Wiegand S."/>
            <person name="Jogler M."/>
            <person name="Boedeker C."/>
            <person name="Pinto D."/>
            <person name="Vollmers J."/>
            <person name="Rivas-Marin E."/>
            <person name="Kohn T."/>
            <person name="Peeters S.H."/>
            <person name="Heuer A."/>
            <person name="Rast P."/>
            <person name="Oberbeckmann S."/>
            <person name="Bunk B."/>
            <person name="Jeske O."/>
            <person name="Meyerdierks A."/>
            <person name="Storesund J.E."/>
            <person name="Kallscheuer N."/>
            <person name="Luecker S."/>
            <person name="Lage O.M."/>
            <person name="Pohl T."/>
            <person name="Merkel B.J."/>
            <person name="Hornburger P."/>
            <person name="Mueller R.-W."/>
            <person name="Bruemmer F."/>
            <person name="Labrenz M."/>
            <person name="Spormann A.M."/>
            <person name="Op den Camp H."/>
            <person name="Overmann J."/>
            <person name="Amann R."/>
            <person name="Jetten M.S.M."/>
            <person name="Mascher T."/>
            <person name="Medema M.H."/>
            <person name="Devos D.P."/>
            <person name="Kaster A.-K."/>
            <person name="Ovreas L."/>
            <person name="Rohde M."/>
            <person name="Galperin M.Y."/>
            <person name="Jogler C."/>
        </authorList>
    </citation>
    <scope>NUCLEOTIDE SEQUENCE [LARGE SCALE GENOMIC DNA]</scope>
    <source>
        <strain evidence="7 8">V6</strain>
    </source>
</reference>
<proteinExistence type="predicted"/>
<evidence type="ECO:0000256" key="4">
    <source>
        <dbReference type="ARBA" id="ARBA00023136"/>
    </source>
</evidence>
<evidence type="ECO:0000313" key="8">
    <source>
        <dbReference type="Proteomes" id="UP000320722"/>
    </source>
</evidence>
<sequence>MLCPFCSEEIKAEAIKCKHCKTILYSTEEPLGAGVNAPKIQPERPEKSKRVAGFLAFFLGGLGIHKFYLGNWGWGILYILFVWTYIPLILSLIELIRYCILSDEEFSQKLAENNGPFAFVW</sequence>
<dbReference type="GO" id="GO:0016020">
    <property type="term" value="C:membrane"/>
    <property type="evidence" value="ECO:0007669"/>
    <property type="project" value="UniProtKB-SubCell"/>
</dbReference>
<feature type="transmembrane region" description="Helical" evidence="5">
    <location>
        <begin position="51"/>
        <end position="69"/>
    </location>
</feature>
<keyword evidence="3 5" id="KW-1133">Transmembrane helix</keyword>
<accession>A0A517WBF2</accession>
<protein>
    <submittedName>
        <fullName evidence="7">TM2 domain protein</fullName>
    </submittedName>
</protein>
<dbReference type="AlphaFoldDB" id="A0A517WBF2"/>
<keyword evidence="2 5" id="KW-0812">Transmembrane</keyword>
<evidence type="ECO:0000256" key="5">
    <source>
        <dbReference type="SAM" id="Phobius"/>
    </source>
</evidence>
<evidence type="ECO:0000259" key="6">
    <source>
        <dbReference type="Pfam" id="PF05154"/>
    </source>
</evidence>
<dbReference type="RefSeq" id="WP_145039592.1">
    <property type="nucleotide sequence ID" value="NZ_CP036347.1"/>
</dbReference>
<evidence type="ECO:0000256" key="1">
    <source>
        <dbReference type="ARBA" id="ARBA00004141"/>
    </source>
</evidence>
<evidence type="ECO:0000256" key="2">
    <source>
        <dbReference type="ARBA" id="ARBA00022692"/>
    </source>
</evidence>
<dbReference type="Proteomes" id="UP000320722">
    <property type="component" value="Chromosome"/>
</dbReference>
<evidence type="ECO:0000256" key="3">
    <source>
        <dbReference type="ARBA" id="ARBA00022989"/>
    </source>
</evidence>
<dbReference type="InterPro" id="IPR007829">
    <property type="entry name" value="TM2"/>
</dbReference>
<evidence type="ECO:0000313" key="7">
    <source>
        <dbReference type="EMBL" id="QDU02580.1"/>
    </source>
</evidence>
<feature type="transmembrane region" description="Helical" evidence="5">
    <location>
        <begin position="75"/>
        <end position="100"/>
    </location>
</feature>
<name>A0A517WBF2_9PLAN</name>
<organism evidence="7 8">
    <name type="scientific">Gimesia chilikensis</name>
    <dbReference type="NCBI Taxonomy" id="2605989"/>
    <lineage>
        <taxon>Bacteria</taxon>
        <taxon>Pseudomonadati</taxon>
        <taxon>Planctomycetota</taxon>
        <taxon>Planctomycetia</taxon>
        <taxon>Planctomycetales</taxon>
        <taxon>Planctomycetaceae</taxon>
        <taxon>Gimesia</taxon>
    </lineage>
</organism>
<keyword evidence="4 5" id="KW-0472">Membrane</keyword>
<gene>
    <name evidence="7" type="ORF">V6x_22850</name>
</gene>